<proteinExistence type="predicted"/>
<accession>A0AB34JZK7</accession>
<organism evidence="1 2">
    <name type="scientific">Prymnesium parvum</name>
    <name type="common">Toxic golden alga</name>
    <dbReference type="NCBI Taxonomy" id="97485"/>
    <lineage>
        <taxon>Eukaryota</taxon>
        <taxon>Haptista</taxon>
        <taxon>Haptophyta</taxon>
        <taxon>Prymnesiophyceae</taxon>
        <taxon>Prymnesiales</taxon>
        <taxon>Prymnesiaceae</taxon>
        <taxon>Prymnesium</taxon>
    </lineage>
</organism>
<reference evidence="1 2" key="1">
    <citation type="journal article" date="2024" name="Science">
        <title>Giant polyketide synthase enzymes in the biosynthesis of giant marine polyether toxins.</title>
        <authorList>
            <person name="Fallon T.R."/>
            <person name="Shende V.V."/>
            <person name="Wierzbicki I.H."/>
            <person name="Pendleton A.L."/>
            <person name="Watervoot N.F."/>
            <person name="Auber R.P."/>
            <person name="Gonzalez D.J."/>
            <person name="Wisecaver J.H."/>
            <person name="Moore B.S."/>
        </authorList>
    </citation>
    <scope>NUCLEOTIDE SEQUENCE [LARGE SCALE GENOMIC DNA]</scope>
    <source>
        <strain evidence="1 2">12B1</strain>
    </source>
</reference>
<name>A0AB34JZK7_PRYPA</name>
<protein>
    <submittedName>
        <fullName evidence="1">Uncharacterized protein</fullName>
    </submittedName>
</protein>
<dbReference type="AlphaFoldDB" id="A0AB34JZK7"/>
<comment type="caution">
    <text evidence="1">The sequence shown here is derived from an EMBL/GenBank/DDBJ whole genome shotgun (WGS) entry which is preliminary data.</text>
</comment>
<sequence>MAHVAENGGSCGYCENHMTTGDPSIYAFHHSTIPALGKVLAAARDLPQGYRFVFWGTLKEWDPNEPAAEWAMDFWPHKGIIDPTEHPGSKMQFAPNPGPNETHNLVHVKGGSHGHCKSVMKNRPRKTCTCSIGRLIGREMNLRRPVAKNEQITFRSSCASTLRTEEGESALYRRVHTKALLASAMDELSKPCPRADGYLYGRYARSELTERPPGAIRVATDALAGAGDVLASEWNIPRAPHETLRADTYSHGKEC</sequence>
<dbReference type="EMBL" id="JBGBPQ010000003">
    <property type="protein sequence ID" value="KAL1527406.1"/>
    <property type="molecule type" value="Genomic_DNA"/>
</dbReference>
<keyword evidence="2" id="KW-1185">Reference proteome</keyword>
<evidence type="ECO:0000313" key="2">
    <source>
        <dbReference type="Proteomes" id="UP001515480"/>
    </source>
</evidence>
<dbReference type="Proteomes" id="UP001515480">
    <property type="component" value="Unassembled WGS sequence"/>
</dbReference>
<evidence type="ECO:0000313" key="1">
    <source>
        <dbReference type="EMBL" id="KAL1527406.1"/>
    </source>
</evidence>
<gene>
    <name evidence="1" type="ORF">AB1Y20_016074</name>
</gene>